<accession>U6L5L0</accession>
<name>U6L5L0_EIMTE</name>
<sequence>MRTPWAAAAGAAARSRATGSPFGESAGVLAAATAVAATADTAAATAAAAAKEQKRPLLRSSLDSPLFFRIGIGAASLKGRWRRSAMLSPLQQQQLEQQRQLIRTSTCSSPLACSYSCSSSSLLSWLALCQLAASKPIANDAYWASEGLWEAAAGGSAREQRPPLLQPLRQQPGMLQALRQRCFLLLQQPRGVQQQVLQQRFISTKRRRYFKMRKFHKKKYKKRLLRSKKVPFVEINKPKRTWKTLHEMKLIRKEFRRGVPKKGARMLKLRRQR</sequence>
<gene>
    <name evidence="1" type="ORF">ETH_00009070</name>
</gene>
<proteinExistence type="predicted"/>
<protein>
    <submittedName>
        <fullName evidence="1">Uncharacterized protein</fullName>
    </submittedName>
</protein>
<dbReference type="RefSeq" id="XP_013233825.1">
    <property type="nucleotide sequence ID" value="XM_013378371.1"/>
</dbReference>
<dbReference type="GeneID" id="25251015"/>
<dbReference type="Proteomes" id="UP000030747">
    <property type="component" value="Unassembled WGS sequence"/>
</dbReference>
<dbReference type="OrthoDB" id="354836at2759"/>
<evidence type="ECO:0000313" key="2">
    <source>
        <dbReference type="Proteomes" id="UP000030747"/>
    </source>
</evidence>
<organism evidence="1 2">
    <name type="scientific">Eimeria tenella</name>
    <name type="common">Coccidian parasite</name>
    <dbReference type="NCBI Taxonomy" id="5802"/>
    <lineage>
        <taxon>Eukaryota</taxon>
        <taxon>Sar</taxon>
        <taxon>Alveolata</taxon>
        <taxon>Apicomplexa</taxon>
        <taxon>Conoidasida</taxon>
        <taxon>Coccidia</taxon>
        <taxon>Eucoccidiorida</taxon>
        <taxon>Eimeriorina</taxon>
        <taxon>Eimeriidae</taxon>
        <taxon>Eimeria</taxon>
    </lineage>
</organism>
<dbReference type="VEuPathDB" id="ToxoDB:ETH2_1007800"/>
<reference evidence="1" key="2">
    <citation type="submission" date="2013-10" db="EMBL/GenBank/DDBJ databases">
        <authorList>
            <person name="Aslett M."/>
        </authorList>
    </citation>
    <scope>NUCLEOTIDE SEQUENCE [LARGE SCALE GENOMIC DNA]</scope>
    <source>
        <strain evidence="1">Houghton</strain>
    </source>
</reference>
<dbReference type="AlphaFoldDB" id="U6L5L0"/>
<reference evidence="1" key="1">
    <citation type="submission" date="2013-10" db="EMBL/GenBank/DDBJ databases">
        <title>Genomic analysis of the causative agents of coccidiosis in chickens.</title>
        <authorList>
            <person name="Reid A.J."/>
            <person name="Blake D."/>
            <person name="Billington K."/>
            <person name="Browne H."/>
            <person name="Dunn M."/>
            <person name="Hung S."/>
            <person name="Kawahara F."/>
            <person name="Miranda-Saavedra D."/>
            <person name="Mourier T."/>
            <person name="Nagra H."/>
            <person name="Otto T.D."/>
            <person name="Rawlings N."/>
            <person name="Sanchez A."/>
            <person name="Sanders M."/>
            <person name="Subramaniam C."/>
            <person name="Tay Y."/>
            <person name="Dear P."/>
            <person name="Doerig C."/>
            <person name="Gruber A."/>
            <person name="Parkinson J."/>
            <person name="Shirley M."/>
            <person name="Wan K.L."/>
            <person name="Berriman M."/>
            <person name="Tomley F."/>
            <person name="Pain A."/>
        </authorList>
    </citation>
    <scope>NUCLEOTIDE SEQUENCE [LARGE SCALE GENOMIC DNA]</scope>
    <source>
        <strain evidence="1">Houghton</strain>
    </source>
</reference>
<dbReference type="EMBL" id="HG675750">
    <property type="protein sequence ID" value="CDJ43075.1"/>
    <property type="molecule type" value="Genomic_DNA"/>
</dbReference>
<keyword evidence="2" id="KW-1185">Reference proteome</keyword>
<dbReference type="VEuPathDB" id="ToxoDB:ETH_00009070"/>
<evidence type="ECO:0000313" key="1">
    <source>
        <dbReference type="EMBL" id="CDJ43075.1"/>
    </source>
</evidence>